<reference evidence="2 3" key="1">
    <citation type="submission" date="2018-05" db="EMBL/GenBank/DDBJ databases">
        <title>Complete Genome Sequence of Methylobacterium sp. 17Sr1-28.</title>
        <authorList>
            <person name="Srinivasan S."/>
        </authorList>
    </citation>
    <scope>NUCLEOTIDE SEQUENCE [LARGE SCALE GENOMIC DNA]</scope>
    <source>
        <strain evidence="2 3">17Sr1-28</strain>
    </source>
</reference>
<dbReference type="RefSeq" id="WP_109957687.1">
    <property type="nucleotide sequence ID" value="NZ_CP029553.1"/>
</dbReference>
<feature type="coiled-coil region" evidence="1">
    <location>
        <begin position="86"/>
        <end position="131"/>
    </location>
</feature>
<dbReference type="Proteomes" id="UP000245444">
    <property type="component" value="Chromosome"/>
</dbReference>
<protein>
    <submittedName>
        <fullName evidence="2">Uncharacterized protein</fullName>
    </submittedName>
</protein>
<proteinExistence type="predicted"/>
<dbReference type="AlphaFoldDB" id="A0A2U8WIE6"/>
<dbReference type="OrthoDB" id="8006048at2"/>
<dbReference type="EMBL" id="CP029553">
    <property type="protein sequence ID" value="AWN45318.1"/>
    <property type="molecule type" value="Genomic_DNA"/>
</dbReference>
<dbReference type="KEGG" id="mtea:DK419_02415"/>
<accession>A0A2U8WIE6</accession>
<keyword evidence="3" id="KW-1185">Reference proteome</keyword>
<sequence>MNFDFFERLRASRPGDESDWFEESFVANLGEVIRSVGVMNARHGLAPVDGRSPSRDWDRLIAHVRDAARAAGEGEERHERQVRDLLDGAHARLDAAEARARAAEARAEALIAAAELRARRAEAAARAAEAALLRAGPPEACAVVPAARILRRAG</sequence>
<name>A0A2U8WIE6_9HYPH</name>
<evidence type="ECO:0000256" key="1">
    <source>
        <dbReference type="SAM" id="Coils"/>
    </source>
</evidence>
<keyword evidence="1" id="KW-0175">Coiled coil</keyword>
<evidence type="ECO:0000313" key="3">
    <source>
        <dbReference type="Proteomes" id="UP000245444"/>
    </source>
</evidence>
<evidence type="ECO:0000313" key="2">
    <source>
        <dbReference type="EMBL" id="AWN45318.1"/>
    </source>
</evidence>
<gene>
    <name evidence="2" type="ORF">DK419_02415</name>
</gene>
<organism evidence="2 3">
    <name type="scientific">Methylobacterium terrae</name>
    <dbReference type="NCBI Taxonomy" id="2202827"/>
    <lineage>
        <taxon>Bacteria</taxon>
        <taxon>Pseudomonadati</taxon>
        <taxon>Pseudomonadota</taxon>
        <taxon>Alphaproteobacteria</taxon>
        <taxon>Hyphomicrobiales</taxon>
        <taxon>Methylobacteriaceae</taxon>
        <taxon>Methylobacterium</taxon>
    </lineage>
</organism>